<evidence type="ECO:0000313" key="4">
    <source>
        <dbReference type="EMBL" id="NHZ89668.1"/>
    </source>
</evidence>
<dbReference type="InterPro" id="IPR050114">
    <property type="entry name" value="UPF0173_UPF0282_UlaG_hydrolase"/>
</dbReference>
<proteinExistence type="predicted"/>
<protein>
    <submittedName>
        <fullName evidence="4">MBL fold metallo-hydrolase</fullName>
    </submittedName>
</protein>
<keyword evidence="5" id="KW-1185">Reference proteome</keyword>
<feature type="signal peptide" evidence="2">
    <location>
        <begin position="1"/>
        <end position="24"/>
    </location>
</feature>
<comment type="caution">
    <text evidence="4">The sequence shown here is derived from an EMBL/GenBank/DDBJ whole genome shotgun (WGS) entry which is preliminary data.</text>
</comment>
<dbReference type="Pfam" id="PF12706">
    <property type="entry name" value="Lactamase_B_2"/>
    <property type="match status" value="1"/>
</dbReference>
<keyword evidence="2" id="KW-0732">Signal</keyword>
<dbReference type="InterPro" id="IPR036866">
    <property type="entry name" value="RibonucZ/Hydroxyglut_hydro"/>
</dbReference>
<accession>A0ABX0NSD8</accession>
<feature type="domain" description="Metallo-beta-lactamase" evidence="3">
    <location>
        <begin position="56"/>
        <end position="259"/>
    </location>
</feature>
<dbReference type="PANTHER" id="PTHR43546">
    <property type="entry name" value="UPF0173 METAL-DEPENDENT HYDROLASE MJ1163-RELATED"/>
    <property type="match status" value="1"/>
</dbReference>
<dbReference type="Gene3D" id="3.60.15.10">
    <property type="entry name" value="Ribonuclease Z/Hydroxyacylglutathione hydrolase-like"/>
    <property type="match status" value="1"/>
</dbReference>
<feature type="chain" id="PRO_5046128467" evidence="2">
    <location>
        <begin position="25"/>
        <end position="296"/>
    </location>
</feature>
<keyword evidence="1" id="KW-0378">Hydrolase</keyword>
<dbReference type="PANTHER" id="PTHR43546:SF9">
    <property type="entry name" value="L-ASCORBATE-6-PHOSPHATE LACTONASE ULAG-RELATED"/>
    <property type="match status" value="1"/>
</dbReference>
<gene>
    <name evidence="4" type="ORF">F2P45_11690</name>
</gene>
<dbReference type="Proteomes" id="UP000609726">
    <property type="component" value="Unassembled WGS sequence"/>
</dbReference>
<dbReference type="EMBL" id="WHJH01000010">
    <property type="protein sequence ID" value="NHZ89668.1"/>
    <property type="molecule type" value="Genomic_DNA"/>
</dbReference>
<evidence type="ECO:0000259" key="3">
    <source>
        <dbReference type="Pfam" id="PF12706"/>
    </source>
</evidence>
<dbReference type="InterPro" id="IPR001279">
    <property type="entry name" value="Metallo-B-lactamas"/>
</dbReference>
<evidence type="ECO:0000256" key="1">
    <source>
        <dbReference type="ARBA" id="ARBA00022801"/>
    </source>
</evidence>
<reference evidence="4 5" key="1">
    <citation type="submission" date="2019-10" db="EMBL/GenBank/DDBJ databases">
        <title>Taxonomy of Antarctic Massilia spp.: description of Massilia rubra sp. nov., Massilia aquatica sp. nov., Massilia mucilaginosa sp. nov., Massilia frigida sp. nov. isolated from streams, lakes and regoliths.</title>
        <authorList>
            <person name="Holochova P."/>
            <person name="Sedlacek I."/>
            <person name="Kralova S."/>
            <person name="Maslanova I."/>
            <person name="Busse H.-J."/>
            <person name="Stankova E."/>
            <person name="Vrbovska V."/>
            <person name="Kovarovic V."/>
            <person name="Bartak M."/>
            <person name="Svec P."/>
            <person name="Pantucek R."/>
        </authorList>
    </citation>
    <scope>NUCLEOTIDE SEQUENCE [LARGE SCALE GENOMIC DNA]</scope>
    <source>
        <strain evidence="4 5">CCM 8733</strain>
    </source>
</reference>
<dbReference type="RefSeq" id="WP_166874540.1">
    <property type="nucleotide sequence ID" value="NZ_WHJH01000010.1"/>
</dbReference>
<sequence length="296" mass="31936">MQRVKALVIALTLTFGTAGVSVHAATPGAPAAATPTVQVQQIRNATARISYAGKTFLVDPFLAKKGTYPGFRGTFNSELRNPMVDLPMPVKEIMKGVDAVIVSHTHLDHWDGGAHQFIPKAMPLFVQHEADAKLIRGQGYTNVRILGENTDFEGVRLTKTGGQHGTAEMYAKPPVAEALAEAMGIVFQAPGAKTIYIVGDTVWRAEVDQALAKFNPEVIIVNAGDARMAGFAGSIIMGKDDVLHAYQAMPNATIIAVHMDAINHMTLSRKDLRDHVKQHGIGDRVRIPADGEILKF</sequence>
<evidence type="ECO:0000256" key="2">
    <source>
        <dbReference type="SAM" id="SignalP"/>
    </source>
</evidence>
<evidence type="ECO:0000313" key="5">
    <source>
        <dbReference type="Proteomes" id="UP000609726"/>
    </source>
</evidence>
<name>A0ABX0NSD8_9BURK</name>
<dbReference type="SUPFAM" id="SSF56281">
    <property type="entry name" value="Metallo-hydrolase/oxidoreductase"/>
    <property type="match status" value="1"/>
</dbReference>
<organism evidence="4 5">
    <name type="scientific">Massilia mucilaginosa</name>
    <dbReference type="NCBI Taxonomy" id="2609282"/>
    <lineage>
        <taxon>Bacteria</taxon>
        <taxon>Pseudomonadati</taxon>
        <taxon>Pseudomonadota</taxon>
        <taxon>Betaproteobacteria</taxon>
        <taxon>Burkholderiales</taxon>
        <taxon>Oxalobacteraceae</taxon>
        <taxon>Telluria group</taxon>
        <taxon>Massilia</taxon>
    </lineage>
</organism>